<dbReference type="PANTHER" id="PTHR35472:SF6">
    <property type="entry name" value="CLAVATA3_ESR (CLE) GENE FAMILY MEMBER MTCLE10"/>
    <property type="match status" value="1"/>
</dbReference>
<evidence type="ECO:0000313" key="3">
    <source>
        <dbReference type="EMBL" id="KAK2653821.1"/>
    </source>
</evidence>
<feature type="signal peptide" evidence="2">
    <location>
        <begin position="1"/>
        <end position="25"/>
    </location>
</feature>
<reference evidence="3" key="1">
    <citation type="journal article" date="2023" name="Plant J.">
        <title>Genome sequences and population genomics provide insights into the demographic history, inbreeding, and mutation load of two 'living fossil' tree species of Dipteronia.</title>
        <authorList>
            <person name="Feng Y."/>
            <person name="Comes H.P."/>
            <person name="Chen J."/>
            <person name="Zhu S."/>
            <person name="Lu R."/>
            <person name="Zhang X."/>
            <person name="Li P."/>
            <person name="Qiu J."/>
            <person name="Olsen K.M."/>
            <person name="Qiu Y."/>
        </authorList>
    </citation>
    <scope>NUCLEOTIDE SEQUENCE</scope>
    <source>
        <strain evidence="3">KIB01</strain>
    </source>
</reference>
<evidence type="ECO:0000313" key="4">
    <source>
        <dbReference type="Proteomes" id="UP001280121"/>
    </source>
</evidence>
<keyword evidence="4" id="KW-1185">Reference proteome</keyword>
<keyword evidence="2" id="KW-0732">Signal</keyword>
<organism evidence="3 4">
    <name type="scientific">Dipteronia dyeriana</name>
    <dbReference type="NCBI Taxonomy" id="168575"/>
    <lineage>
        <taxon>Eukaryota</taxon>
        <taxon>Viridiplantae</taxon>
        <taxon>Streptophyta</taxon>
        <taxon>Embryophyta</taxon>
        <taxon>Tracheophyta</taxon>
        <taxon>Spermatophyta</taxon>
        <taxon>Magnoliopsida</taxon>
        <taxon>eudicotyledons</taxon>
        <taxon>Gunneridae</taxon>
        <taxon>Pentapetalae</taxon>
        <taxon>rosids</taxon>
        <taxon>malvids</taxon>
        <taxon>Sapindales</taxon>
        <taxon>Sapindaceae</taxon>
        <taxon>Hippocastanoideae</taxon>
        <taxon>Acereae</taxon>
        <taxon>Dipteronia</taxon>
    </lineage>
</organism>
<dbReference type="PANTHER" id="PTHR35472">
    <property type="match status" value="1"/>
</dbReference>
<name>A0AAD9X6I6_9ROSI</name>
<evidence type="ECO:0000256" key="1">
    <source>
        <dbReference type="SAM" id="MobiDB-lite"/>
    </source>
</evidence>
<comment type="caution">
    <text evidence="3">The sequence shown here is derived from an EMBL/GenBank/DDBJ whole genome shotgun (WGS) entry which is preliminary data.</text>
</comment>
<dbReference type="InterPro" id="IPR055317">
    <property type="entry name" value="CLE14-like"/>
</dbReference>
<gene>
    <name evidence="3" type="ORF">Ddye_013677</name>
</gene>
<sequence length="83" mass="9408">MRIESPLLRLLIFSIIFSMLHLASCRQLTSWAAFDQQAKTTKPHFPMTQHFSGIFDSLKHGDHSKFKPVSHQTVPGGPNPLHN</sequence>
<dbReference type="EMBL" id="JANJYI010000004">
    <property type="protein sequence ID" value="KAK2653821.1"/>
    <property type="molecule type" value="Genomic_DNA"/>
</dbReference>
<dbReference type="Proteomes" id="UP001280121">
    <property type="component" value="Unassembled WGS sequence"/>
</dbReference>
<feature type="chain" id="PRO_5041956029" evidence="2">
    <location>
        <begin position="26"/>
        <end position="83"/>
    </location>
</feature>
<proteinExistence type="predicted"/>
<accession>A0AAD9X6I6</accession>
<dbReference type="AlphaFoldDB" id="A0AAD9X6I6"/>
<evidence type="ECO:0000256" key="2">
    <source>
        <dbReference type="SAM" id="SignalP"/>
    </source>
</evidence>
<protein>
    <submittedName>
        <fullName evidence="3">Uncharacterized protein</fullName>
    </submittedName>
</protein>
<feature type="region of interest" description="Disordered" evidence="1">
    <location>
        <begin position="62"/>
        <end position="83"/>
    </location>
</feature>